<dbReference type="EMBL" id="SRMN01000004">
    <property type="protein sequence ID" value="TGH27843.1"/>
    <property type="molecule type" value="Genomic_DNA"/>
</dbReference>
<reference evidence="2 3" key="1">
    <citation type="journal article" date="2019" name="mSystems">
        <title>Life at home and on the roam: Genomic adaptions reflect the dual lifestyle of an intracellular, facultative symbiont.</title>
        <authorList>
            <person name="Burgsdorf I."/>
        </authorList>
    </citation>
    <scope>NUCLEOTIDE SEQUENCE [LARGE SCALE GENOMIC DNA]</scope>
    <source>
        <strain evidence="2">277cI</strain>
    </source>
</reference>
<name>A0A524RW83_9CHRO</name>
<proteinExistence type="predicted"/>
<evidence type="ECO:0000313" key="2">
    <source>
        <dbReference type="EMBL" id="TGH27843.1"/>
    </source>
</evidence>
<feature type="compositionally biased region" description="Low complexity" evidence="1">
    <location>
        <begin position="327"/>
        <end position="339"/>
    </location>
</feature>
<evidence type="ECO:0000256" key="1">
    <source>
        <dbReference type="SAM" id="MobiDB-lite"/>
    </source>
</evidence>
<evidence type="ECO:0000313" key="3">
    <source>
        <dbReference type="Proteomes" id="UP000315454"/>
    </source>
</evidence>
<accession>A0A524RW83</accession>
<feature type="region of interest" description="Disordered" evidence="1">
    <location>
        <begin position="324"/>
        <end position="349"/>
    </location>
</feature>
<dbReference type="AlphaFoldDB" id="A0A524RW83"/>
<protein>
    <submittedName>
        <fullName evidence="2">Uncharacterized protein</fullName>
    </submittedName>
</protein>
<comment type="caution">
    <text evidence="2">The sequence shown here is derived from an EMBL/GenBank/DDBJ whole genome shotgun (WGS) entry which is preliminary data.</text>
</comment>
<organism evidence="2 3">
    <name type="scientific">Aphanocapsa feldmannii 277cI</name>
    <dbReference type="NCBI Taxonomy" id="2507554"/>
    <lineage>
        <taxon>Bacteria</taxon>
        <taxon>Bacillati</taxon>
        <taxon>Cyanobacteriota</taxon>
        <taxon>Cyanophyceae</taxon>
        <taxon>Oscillatoriophycideae</taxon>
        <taxon>Chroococcales</taxon>
        <taxon>Microcystaceae</taxon>
        <taxon>Aphanocapsa</taxon>
    </lineage>
</organism>
<dbReference type="Proteomes" id="UP000315454">
    <property type="component" value="Unassembled WGS sequence"/>
</dbReference>
<sequence>MEFLPWRTVDLDGAFRLTAPECVEQDVIQEVGNAVIFRFHGDLSSVRLEVLLAAPSGWQECFLPEEQEDPPARFICRLISRSTDRRSIVPLEHDGKGLWFAGISYSAHLEGEEIRAEALLVRTEEPRSPSEGFGCLRGQILGRSRIHTVRFSARPRSAEPLFHLRWATFPSGSAQQLFRILSGEPPTIELNAAISTPLRKLLMSRSRRRSGGALLRDSLFSSICTSVWPVLISTTLHELERIVSTDPGADPAEAVDQLMPWQRRLLGLFAAGLAEVDLEPHQALPVLAKELSREGGFTALMLRLPPLIQQKTRLVTLAETMAEGAHPAGEAEQQAGPAAITDATGMDVA</sequence>
<gene>
    <name evidence="2" type="ORF">ERJ68_00415</name>
</gene>